<proteinExistence type="inferred from homology"/>
<dbReference type="OrthoDB" id="9792260at2"/>
<evidence type="ECO:0000256" key="1">
    <source>
        <dbReference type="ARBA" id="ARBA00006217"/>
    </source>
</evidence>
<evidence type="ECO:0008006" key="4">
    <source>
        <dbReference type="Google" id="ProtNLM"/>
    </source>
</evidence>
<dbReference type="RefSeq" id="WP_107556544.1">
    <property type="nucleotide sequence ID" value="NZ_CANQVP010000011.1"/>
</dbReference>
<dbReference type="PANTHER" id="PTHR43175:SF1">
    <property type="entry name" value="CARBONIC ANHYDRASE-LIKE PROTEIN YBCF-RELATED"/>
    <property type="match status" value="1"/>
</dbReference>
<evidence type="ECO:0000313" key="3">
    <source>
        <dbReference type="Proteomes" id="UP000241209"/>
    </source>
</evidence>
<comment type="caution">
    <text evidence="2">The sequence shown here is derived from an EMBL/GenBank/DDBJ whole genome shotgun (WGS) entry which is preliminary data.</text>
</comment>
<dbReference type="GO" id="GO:0004089">
    <property type="term" value="F:carbonate dehydratase activity"/>
    <property type="evidence" value="ECO:0007669"/>
    <property type="project" value="InterPro"/>
</dbReference>
<dbReference type="STRING" id="1167632.GCA_000286335_01974"/>
<dbReference type="InterPro" id="IPR036874">
    <property type="entry name" value="Carbonic_anhydrase_sf"/>
</dbReference>
<dbReference type="Proteomes" id="UP000241209">
    <property type="component" value="Unassembled WGS sequence"/>
</dbReference>
<dbReference type="PANTHER" id="PTHR43175">
    <property type="entry name" value="CARBONIC ANHYDRASE"/>
    <property type="match status" value="1"/>
</dbReference>
<protein>
    <recommendedName>
        <fullName evidence="4">Carbonic anhydrase</fullName>
    </recommendedName>
</protein>
<accession>A0A2T4PWK6</accession>
<reference evidence="2 3" key="1">
    <citation type="journal article" date="2016" name="Front. Microbiol.">
        <title>Comprehensive Phylogenetic Analysis of Bovine Non-aureus Staphylococci Species Based on Whole-Genome Sequencing.</title>
        <authorList>
            <person name="Naushad S."/>
            <person name="Barkema H.W."/>
            <person name="Luby C."/>
            <person name="Condas L.A."/>
            <person name="Nobrega D.B."/>
            <person name="Carson D.A."/>
            <person name="De Buck J."/>
        </authorList>
    </citation>
    <scope>NUCLEOTIDE SEQUENCE [LARGE SCALE GENOMIC DNA]</scope>
    <source>
        <strain evidence="2 3">SNUC 2204</strain>
    </source>
</reference>
<gene>
    <name evidence="2" type="ORF">BU072_01025</name>
</gene>
<evidence type="ECO:0000313" key="2">
    <source>
        <dbReference type="EMBL" id="PTI30891.1"/>
    </source>
</evidence>
<dbReference type="InterPro" id="IPR001765">
    <property type="entry name" value="Carbonic_anhydrase"/>
</dbReference>
<name>A0A2T4PWK6_9STAP</name>
<sequence>MNEEKNILILSDLNTHLENQLLKSLEFKPGKVMTINSYQAEISHAYGDVMRSIIIAIYQYNVHEIYIIGSSTYMHTIELPKSIVNNTEKIKTLDYLFHNCKPEFSSDNIVDWLNGENDIDKSLKASVNHISNHPLIPIGIKINGVKIKKNETEVVIEQTT</sequence>
<dbReference type="Gene3D" id="3.40.1050.10">
    <property type="entry name" value="Carbonic anhydrase"/>
    <property type="match status" value="1"/>
</dbReference>
<comment type="similarity">
    <text evidence="1">Belongs to the beta-class carbonic anhydrase family.</text>
</comment>
<dbReference type="AlphaFoldDB" id="A0A2T4PWK6"/>
<dbReference type="EMBL" id="PZFK01000002">
    <property type="protein sequence ID" value="PTI30891.1"/>
    <property type="molecule type" value="Genomic_DNA"/>
</dbReference>
<organism evidence="2 3">
    <name type="scientific">Mammaliicoccus vitulinus</name>
    <dbReference type="NCBI Taxonomy" id="71237"/>
    <lineage>
        <taxon>Bacteria</taxon>
        <taxon>Bacillati</taxon>
        <taxon>Bacillota</taxon>
        <taxon>Bacilli</taxon>
        <taxon>Bacillales</taxon>
        <taxon>Staphylococcaceae</taxon>
        <taxon>Mammaliicoccus</taxon>
    </lineage>
</organism>
<dbReference type="SUPFAM" id="SSF53056">
    <property type="entry name" value="beta-carbonic anhydrase, cab"/>
    <property type="match status" value="1"/>
</dbReference>
<dbReference type="GO" id="GO:0008270">
    <property type="term" value="F:zinc ion binding"/>
    <property type="evidence" value="ECO:0007669"/>
    <property type="project" value="InterPro"/>
</dbReference>